<protein>
    <submittedName>
        <fullName evidence="1">Uncharacterized protein</fullName>
    </submittedName>
</protein>
<evidence type="ECO:0000313" key="1">
    <source>
        <dbReference type="EMBL" id="ELQ70198.1"/>
    </source>
</evidence>
<gene>
    <name evidence="1" type="ORF">OOW_P131scaffold00068g1</name>
</gene>
<feature type="non-terminal residue" evidence="1">
    <location>
        <position position="1"/>
    </location>
</feature>
<dbReference type="EMBL" id="JH795095">
    <property type="protein sequence ID" value="ELQ70198.1"/>
    <property type="molecule type" value="Genomic_DNA"/>
</dbReference>
<accession>L7JQ44</accession>
<sequence length="101" mass="11335">SNRDDSIGAGFYLGTHCAGQSQRPDKGNTIYEVGQGAAFGGNKQVICAKRGRLGDLHYSRAYFICLRDSHGTHLRGVWLRTSPETFFLQYYYWVSKVVAQL</sequence>
<reference evidence="1" key="1">
    <citation type="journal article" date="2012" name="PLoS Genet.">
        <title>Comparative analysis of the genomes of two field isolates of the rice blast fungus Magnaporthe oryzae.</title>
        <authorList>
            <person name="Xue M."/>
            <person name="Yang J."/>
            <person name="Li Z."/>
            <person name="Hu S."/>
            <person name="Yao N."/>
            <person name="Dean R.A."/>
            <person name="Zhao W."/>
            <person name="Shen M."/>
            <person name="Zhang H."/>
            <person name="Li C."/>
            <person name="Liu L."/>
            <person name="Cao L."/>
            <person name="Xu X."/>
            <person name="Xing Y."/>
            <person name="Hsiang T."/>
            <person name="Zhang Z."/>
            <person name="Xu J.R."/>
            <person name="Peng Y.L."/>
        </authorList>
    </citation>
    <scope>NUCLEOTIDE SEQUENCE [LARGE SCALE GENOMIC DNA]</scope>
    <source>
        <strain evidence="1">P131</strain>
    </source>
</reference>
<dbReference type="AlphaFoldDB" id="L7JQ44"/>
<name>L7JQ44_PYRO1</name>
<proteinExistence type="predicted"/>
<organism>
    <name type="scientific">Pyricularia oryzae (strain P131)</name>
    <name type="common">Rice blast fungus</name>
    <name type="synonym">Magnaporthe oryzae</name>
    <dbReference type="NCBI Taxonomy" id="1143193"/>
    <lineage>
        <taxon>Eukaryota</taxon>
        <taxon>Fungi</taxon>
        <taxon>Dikarya</taxon>
        <taxon>Ascomycota</taxon>
        <taxon>Pezizomycotina</taxon>
        <taxon>Sordariomycetes</taxon>
        <taxon>Sordariomycetidae</taxon>
        <taxon>Magnaporthales</taxon>
        <taxon>Pyriculariaceae</taxon>
        <taxon>Pyricularia</taxon>
    </lineage>
</organism>